<organism evidence="8">
    <name type="scientific">marine metagenome</name>
    <dbReference type="NCBI Taxonomy" id="408172"/>
    <lineage>
        <taxon>unclassified sequences</taxon>
        <taxon>metagenomes</taxon>
        <taxon>ecological metagenomes</taxon>
    </lineage>
</organism>
<feature type="transmembrane region" description="Helical" evidence="7">
    <location>
        <begin position="50"/>
        <end position="71"/>
    </location>
</feature>
<dbReference type="InterPro" id="IPR039672">
    <property type="entry name" value="MFS_2"/>
</dbReference>
<keyword evidence="2" id="KW-0813">Transport</keyword>
<evidence type="ECO:0000256" key="4">
    <source>
        <dbReference type="ARBA" id="ARBA00022692"/>
    </source>
</evidence>
<proteinExistence type="predicted"/>
<evidence type="ECO:0000256" key="3">
    <source>
        <dbReference type="ARBA" id="ARBA00022475"/>
    </source>
</evidence>
<dbReference type="AlphaFoldDB" id="A0A382M3E1"/>
<evidence type="ECO:0000256" key="7">
    <source>
        <dbReference type="SAM" id="Phobius"/>
    </source>
</evidence>
<evidence type="ECO:0000256" key="1">
    <source>
        <dbReference type="ARBA" id="ARBA00004651"/>
    </source>
</evidence>
<dbReference type="InterPro" id="IPR036259">
    <property type="entry name" value="MFS_trans_sf"/>
</dbReference>
<dbReference type="GO" id="GO:0008643">
    <property type="term" value="P:carbohydrate transport"/>
    <property type="evidence" value="ECO:0007669"/>
    <property type="project" value="InterPro"/>
</dbReference>
<keyword evidence="5 7" id="KW-1133">Transmembrane helix</keyword>
<comment type="subcellular location">
    <subcellularLocation>
        <location evidence="1">Cell membrane</location>
        <topology evidence="1">Multi-pass membrane protein</topology>
    </subcellularLocation>
</comment>
<reference evidence="8" key="1">
    <citation type="submission" date="2018-05" db="EMBL/GenBank/DDBJ databases">
        <authorList>
            <person name="Lanie J.A."/>
            <person name="Ng W.-L."/>
            <person name="Kazmierczak K.M."/>
            <person name="Andrzejewski T.M."/>
            <person name="Davidsen T.M."/>
            <person name="Wayne K.J."/>
            <person name="Tettelin H."/>
            <person name="Glass J.I."/>
            <person name="Rusch D."/>
            <person name="Podicherti R."/>
            <person name="Tsui H.-C.T."/>
            <person name="Winkler M.E."/>
        </authorList>
    </citation>
    <scope>NUCLEOTIDE SEQUENCE</scope>
</reference>
<gene>
    <name evidence="8" type="ORF">METZ01_LOCUS296240</name>
</gene>
<evidence type="ECO:0000256" key="5">
    <source>
        <dbReference type="ARBA" id="ARBA00022989"/>
    </source>
</evidence>
<keyword evidence="4 7" id="KW-0812">Transmembrane</keyword>
<dbReference type="GO" id="GO:0005886">
    <property type="term" value="C:plasma membrane"/>
    <property type="evidence" value="ECO:0007669"/>
    <property type="project" value="UniProtKB-SubCell"/>
</dbReference>
<evidence type="ECO:0000256" key="6">
    <source>
        <dbReference type="ARBA" id="ARBA00023136"/>
    </source>
</evidence>
<evidence type="ECO:0008006" key="9">
    <source>
        <dbReference type="Google" id="ProtNLM"/>
    </source>
</evidence>
<dbReference type="EMBL" id="UINC01090982">
    <property type="protein sequence ID" value="SVC43386.1"/>
    <property type="molecule type" value="Genomic_DNA"/>
</dbReference>
<protein>
    <recommendedName>
        <fullName evidence="9">Major facilitator superfamily (MFS) profile domain-containing protein</fullName>
    </recommendedName>
</protein>
<keyword evidence="3" id="KW-1003">Cell membrane</keyword>
<dbReference type="PROSITE" id="PS00872">
    <property type="entry name" value="NA_GALACTOSIDE_SYMP"/>
    <property type="match status" value="1"/>
</dbReference>
<sequence length="204" mass="22839">MFFYTDVFGLSPAKAGLVFFLAKIWDAITDPIMGYIADNTSTRWGKFRPYILFGSIPALTAIILCFTAPDLSQTGKFYWALCTYITFTTLYTIIAIPFGSLIPAMTQDMNERTSLASFRYLGGSSGSIVVAALTLWLVQQFESPGVGFPIVVSIFAIVAAIFFFLCFFYTKEKYSKVYEKRISIKRNLSMIASNFPLQFIVVAI</sequence>
<feature type="transmembrane region" description="Helical" evidence="7">
    <location>
        <begin position="77"/>
        <end position="99"/>
    </location>
</feature>
<dbReference type="InterPro" id="IPR018043">
    <property type="entry name" value="Na/Gal_symport_CS"/>
</dbReference>
<evidence type="ECO:0000256" key="2">
    <source>
        <dbReference type="ARBA" id="ARBA00022448"/>
    </source>
</evidence>
<dbReference type="PANTHER" id="PTHR11328">
    <property type="entry name" value="MAJOR FACILITATOR SUPERFAMILY DOMAIN-CONTAINING PROTEIN"/>
    <property type="match status" value="1"/>
</dbReference>
<name>A0A382M3E1_9ZZZZ</name>
<dbReference type="GO" id="GO:0006814">
    <property type="term" value="P:sodium ion transport"/>
    <property type="evidence" value="ECO:0007669"/>
    <property type="project" value="InterPro"/>
</dbReference>
<feature type="transmembrane region" description="Helical" evidence="7">
    <location>
        <begin position="120"/>
        <end position="138"/>
    </location>
</feature>
<evidence type="ECO:0000313" key="8">
    <source>
        <dbReference type="EMBL" id="SVC43386.1"/>
    </source>
</evidence>
<dbReference type="Pfam" id="PF13347">
    <property type="entry name" value="MFS_2"/>
    <property type="match status" value="1"/>
</dbReference>
<dbReference type="Gene3D" id="1.20.1250.20">
    <property type="entry name" value="MFS general substrate transporter like domains"/>
    <property type="match status" value="1"/>
</dbReference>
<accession>A0A382M3E1</accession>
<feature type="transmembrane region" description="Helical" evidence="7">
    <location>
        <begin position="150"/>
        <end position="170"/>
    </location>
</feature>
<dbReference type="GO" id="GO:0015293">
    <property type="term" value="F:symporter activity"/>
    <property type="evidence" value="ECO:0007669"/>
    <property type="project" value="InterPro"/>
</dbReference>
<feature type="non-terminal residue" evidence="8">
    <location>
        <position position="204"/>
    </location>
</feature>
<dbReference type="SUPFAM" id="SSF103473">
    <property type="entry name" value="MFS general substrate transporter"/>
    <property type="match status" value="1"/>
</dbReference>
<dbReference type="PANTHER" id="PTHR11328:SF24">
    <property type="entry name" value="MAJOR FACILITATOR SUPERFAMILY (MFS) PROFILE DOMAIN-CONTAINING PROTEIN"/>
    <property type="match status" value="1"/>
</dbReference>
<keyword evidence="6 7" id="KW-0472">Membrane</keyword>